<reference evidence="1" key="1">
    <citation type="submission" date="2020-08" db="EMBL/GenBank/DDBJ databases">
        <title>Genetic structure, function and evolution of capsule biosynthesis loci in Vibrio parahaemolyticus.</title>
        <authorList>
            <person name="Li L."/>
            <person name="Bian S."/>
        </authorList>
    </citation>
    <scope>NUCLEOTIDE SEQUENCE</scope>
    <source>
        <strain evidence="1">VP46</strain>
        <strain evidence="2">VP47</strain>
    </source>
</reference>
<gene>
    <name evidence="1" type="ORF">VP46_00047</name>
    <name evidence="2" type="ORF">VP47_00047</name>
</gene>
<accession>A0A7M1VW77</accession>
<dbReference type="EMBL" id="MT898268">
    <property type="protein sequence ID" value="QOS24425.1"/>
    <property type="molecule type" value="Genomic_DNA"/>
</dbReference>
<name>A0A7M1VW77_VIBPH</name>
<proteinExistence type="predicted"/>
<dbReference type="EMBL" id="MT898088">
    <property type="protein sequence ID" value="QOS17816.1"/>
    <property type="molecule type" value="Genomic_DNA"/>
</dbReference>
<evidence type="ECO:0008006" key="3">
    <source>
        <dbReference type="Google" id="ProtNLM"/>
    </source>
</evidence>
<dbReference type="SUPFAM" id="SSF53756">
    <property type="entry name" value="UDP-Glycosyltransferase/glycogen phosphorylase"/>
    <property type="match status" value="1"/>
</dbReference>
<dbReference type="AlphaFoldDB" id="A0A7M1VW77"/>
<protein>
    <recommendedName>
        <fullName evidence="3">Glycosyltransferase</fullName>
    </recommendedName>
</protein>
<sequence>MKFNIVGLEDSFGSHRFSNNDILKELESHSRKSDCIDFVWWVEKIFTKPEWSDKAEELRTKPWFGVMHVPLLTPNWAMYSQNDISSIYFSKKWREALKTCRGIIVLSEHMKRQLNAVYPWLNVFYLKHPIGRNNTSFNYKEYEKKPTILMVGAWLRNFDSFLDLDFNVEKKILLNTYAEGYLRDVYSKYSINILSRSREVTCINFLEDEEYDNIFTRSLIFLDLHETSANNAVCECLSFSVPFVATRHPAIEEYVGSEYPLFLDKIDVNTISNSQVLSAHKYLSGLHSLRNELDLTHFIKGVKEIYKKIF</sequence>
<evidence type="ECO:0000313" key="1">
    <source>
        <dbReference type="EMBL" id="QOS17816.1"/>
    </source>
</evidence>
<evidence type="ECO:0000313" key="2">
    <source>
        <dbReference type="EMBL" id="QOS24425.1"/>
    </source>
</evidence>
<organism evidence="1">
    <name type="scientific">Vibrio parahaemolyticus</name>
    <dbReference type="NCBI Taxonomy" id="670"/>
    <lineage>
        <taxon>Bacteria</taxon>
        <taxon>Pseudomonadati</taxon>
        <taxon>Pseudomonadota</taxon>
        <taxon>Gammaproteobacteria</taxon>
        <taxon>Vibrionales</taxon>
        <taxon>Vibrionaceae</taxon>
        <taxon>Vibrio</taxon>
    </lineage>
</organism>